<feature type="transmembrane region" description="Helical" evidence="1">
    <location>
        <begin position="50"/>
        <end position="75"/>
    </location>
</feature>
<feature type="transmembrane region" description="Helical" evidence="1">
    <location>
        <begin position="188"/>
        <end position="209"/>
    </location>
</feature>
<keyword evidence="1" id="KW-0812">Transmembrane</keyword>
<dbReference type="RefSeq" id="WP_371844668.1">
    <property type="nucleotide sequence ID" value="NZ_JBGMEL010000021.1"/>
</dbReference>
<protein>
    <recommendedName>
        <fullName evidence="4">DUF4386 family protein</fullName>
    </recommendedName>
</protein>
<keyword evidence="1" id="KW-1133">Transmembrane helix</keyword>
<reference evidence="2 3" key="1">
    <citation type="submission" date="2024-08" db="EMBL/GenBank/DDBJ databases">
        <authorList>
            <person name="Ishaq N."/>
        </authorList>
    </citation>
    <scope>NUCLEOTIDE SEQUENCE [LARGE SCALE GENOMIC DNA]</scope>
    <source>
        <strain evidence="2 3">JCM 30400</strain>
    </source>
</reference>
<evidence type="ECO:0000256" key="1">
    <source>
        <dbReference type="SAM" id="Phobius"/>
    </source>
</evidence>
<dbReference type="Proteomes" id="UP001569414">
    <property type="component" value="Unassembled WGS sequence"/>
</dbReference>
<name>A0ABV4NTF8_9GAMM</name>
<feature type="transmembrane region" description="Helical" evidence="1">
    <location>
        <begin position="87"/>
        <end position="111"/>
    </location>
</feature>
<evidence type="ECO:0000313" key="2">
    <source>
        <dbReference type="EMBL" id="MFA0792286.1"/>
    </source>
</evidence>
<evidence type="ECO:0008006" key="4">
    <source>
        <dbReference type="Google" id="ProtNLM"/>
    </source>
</evidence>
<gene>
    <name evidence="2" type="ORF">ACCI51_17230</name>
</gene>
<organism evidence="2 3">
    <name type="scientific">Microbulbifer echini</name>
    <dbReference type="NCBI Taxonomy" id="1529067"/>
    <lineage>
        <taxon>Bacteria</taxon>
        <taxon>Pseudomonadati</taxon>
        <taxon>Pseudomonadota</taxon>
        <taxon>Gammaproteobacteria</taxon>
        <taxon>Cellvibrionales</taxon>
        <taxon>Microbulbiferaceae</taxon>
        <taxon>Microbulbifer</taxon>
    </lineage>
</organism>
<sequence>MKALNRVAGISAICMALLYIIAFIFFGFVWSFPSGGSPAEKMNFLVENQFSFNVIYTLMYLVFAIFLCCMVVGLYERFKGKSPAITSIGSLFGAIWVGLVIASGMIANIGLAYAVSLMEVSLEKAFDAWGIIYLMVESLGGGNELVGGLWVLLISIAALRVGVFSRYLNILGLFVGMAGIATTYPDEIFTEIFGITQIGWFIWIGVSLLGRESESKDWQLAKVAKV</sequence>
<keyword evidence="3" id="KW-1185">Reference proteome</keyword>
<feature type="transmembrane region" description="Helical" evidence="1">
    <location>
        <begin position="164"/>
        <end position="182"/>
    </location>
</feature>
<proteinExistence type="predicted"/>
<feature type="transmembrane region" description="Helical" evidence="1">
    <location>
        <begin position="131"/>
        <end position="152"/>
    </location>
</feature>
<comment type="caution">
    <text evidence="2">The sequence shown here is derived from an EMBL/GenBank/DDBJ whole genome shotgun (WGS) entry which is preliminary data.</text>
</comment>
<evidence type="ECO:0000313" key="3">
    <source>
        <dbReference type="Proteomes" id="UP001569414"/>
    </source>
</evidence>
<dbReference type="EMBL" id="JBGMEL010000021">
    <property type="protein sequence ID" value="MFA0792286.1"/>
    <property type="molecule type" value="Genomic_DNA"/>
</dbReference>
<keyword evidence="1" id="KW-0472">Membrane</keyword>
<accession>A0ABV4NTF8</accession>
<feature type="transmembrane region" description="Helical" evidence="1">
    <location>
        <begin position="7"/>
        <end position="30"/>
    </location>
</feature>